<dbReference type="PANTHER" id="PTHR30250:SF11">
    <property type="entry name" value="O-ANTIGEN TRANSPORTER-RELATED"/>
    <property type="match status" value="1"/>
</dbReference>
<gene>
    <name evidence="8" type="ORF">KTT_29310</name>
</gene>
<feature type="transmembrane region" description="Helical" evidence="7">
    <location>
        <begin position="392"/>
        <end position="412"/>
    </location>
</feature>
<evidence type="ECO:0000313" key="8">
    <source>
        <dbReference type="EMBL" id="GCE13072.1"/>
    </source>
</evidence>
<name>A0A402A1Y9_9CHLR</name>
<organism evidence="8 9">
    <name type="scientific">Tengunoibacter tsumagoiensis</name>
    <dbReference type="NCBI Taxonomy" id="2014871"/>
    <lineage>
        <taxon>Bacteria</taxon>
        <taxon>Bacillati</taxon>
        <taxon>Chloroflexota</taxon>
        <taxon>Ktedonobacteria</taxon>
        <taxon>Ktedonobacterales</taxon>
        <taxon>Dictyobacteraceae</taxon>
        <taxon>Tengunoibacter</taxon>
    </lineage>
</organism>
<keyword evidence="5 7" id="KW-0472">Membrane</keyword>
<keyword evidence="3 7" id="KW-0812">Transmembrane</keyword>
<evidence type="ECO:0000256" key="3">
    <source>
        <dbReference type="ARBA" id="ARBA00022692"/>
    </source>
</evidence>
<evidence type="ECO:0000256" key="4">
    <source>
        <dbReference type="ARBA" id="ARBA00022989"/>
    </source>
</evidence>
<keyword evidence="9" id="KW-1185">Reference proteome</keyword>
<dbReference type="Proteomes" id="UP000287352">
    <property type="component" value="Unassembled WGS sequence"/>
</dbReference>
<dbReference type="GO" id="GO:0005886">
    <property type="term" value="C:plasma membrane"/>
    <property type="evidence" value="ECO:0007669"/>
    <property type="project" value="UniProtKB-SubCell"/>
</dbReference>
<comment type="subcellular location">
    <subcellularLocation>
        <location evidence="1">Cell membrane</location>
        <topology evidence="1">Multi-pass membrane protein</topology>
    </subcellularLocation>
</comment>
<feature type="transmembrane region" description="Helical" evidence="7">
    <location>
        <begin position="547"/>
        <end position="567"/>
    </location>
</feature>
<sequence>MQKLPLRPLRLIRLNKTETQTNYPDGQSRDGVTGSGQMAESRREAASIDPKNVIIMSPETLEEIQPIQRDAEAHQLLQRAPNNYLFNQAYQFWLYISLFTLTLLLTHTIATAEYGMYARIQTTINTLIYITAFGLEDATANFVPSVFAEYGKAAAASLMRRMLSIRLGILLVSVLVLLFGLTTLGNVIAQLPVHGAREVAASFTDPVIHSHIWPIVLYVIGSGITNLLMAICASVMRMKVVLVIGSMVQLGLLISGVTVIQLGWGIDGVLWMQALLSLVGATGFIFWLTSLLFARGVTYKQPLGPVLRLSFSAWLNNLVSGALLKQVVLFLLVYYSIARLADTNVAFFNLSYQMADAANVLLVAGLSGVGASALAAAYVGHNGTRLARSWQALIKVETLIAGPGLIFCLFNAESISHTLYGDKFDAVGPLLAIFLFFNILVRITGSTIHLSSLYVVGKAGLVIVSQWVGLVLMIVSGILLIPKYGPAGALIADGLARLVTGILMLLFLLPTLPRHYPLDLLRFTFRVLAVLVVAALPSILWHPNSRILLSASGGLFLVLCLILFYLVKPLSAADLEMIQATKPATVRYLRWFARKK</sequence>
<feature type="transmembrane region" description="Helical" evidence="7">
    <location>
        <begin position="314"/>
        <end position="337"/>
    </location>
</feature>
<evidence type="ECO:0000313" key="9">
    <source>
        <dbReference type="Proteomes" id="UP000287352"/>
    </source>
</evidence>
<feature type="transmembrane region" description="Helical" evidence="7">
    <location>
        <begin position="240"/>
        <end position="264"/>
    </location>
</feature>
<proteinExistence type="predicted"/>
<feature type="transmembrane region" description="Helical" evidence="7">
    <location>
        <begin position="487"/>
        <end position="508"/>
    </location>
</feature>
<keyword evidence="4 7" id="KW-1133">Transmembrane helix</keyword>
<protein>
    <submittedName>
        <fullName evidence="8">Uncharacterized protein</fullName>
    </submittedName>
</protein>
<dbReference type="InterPro" id="IPR050833">
    <property type="entry name" value="Poly_Biosynth_Transport"/>
</dbReference>
<feature type="transmembrane region" description="Helical" evidence="7">
    <location>
        <begin position="520"/>
        <end position="541"/>
    </location>
</feature>
<feature type="transmembrane region" description="Helical" evidence="7">
    <location>
        <begin position="453"/>
        <end position="481"/>
    </location>
</feature>
<feature type="transmembrane region" description="Helical" evidence="7">
    <location>
        <begin position="357"/>
        <end position="380"/>
    </location>
</feature>
<feature type="transmembrane region" description="Helical" evidence="7">
    <location>
        <begin position="211"/>
        <end position="233"/>
    </location>
</feature>
<comment type="caution">
    <text evidence="8">The sequence shown here is derived from an EMBL/GenBank/DDBJ whole genome shotgun (WGS) entry which is preliminary data.</text>
</comment>
<feature type="transmembrane region" description="Helical" evidence="7">
    <location>
        <begin position="270"/>
        <end position="293"/>
    </location>
</feature>
<evidence type="ECO:0000256" key="7">
    <source>
        <dbReference type="SAM" id="Phobius"/>
    </source>
</evidence>
<evidence type="ECO:0000256" key="2">
    <source>
        <dbReference type="ARBA" id="ARBA00022475"/>
    </source>
</evidence>
<feature type="region of interest" description="Disordered" evidence="6">
    <location>
        <begin position="17"/>
        <end position="44"/>
    </location>
</feature>
<reference evidence="9" key="1">
    <citation type="submission" date="2018-12" db="EMBL/GenBank/DDBJ databases">
        <title>Tengunoibacter tsumagoiensis gen. nov., sp. nov., Dictyobacter kobayashii sp. nov., D. alpinus sp. nov., and D. joshuensis sp. nov. and description of Dictyobacteraceae fam. nov. within the order Ktedonobacterales isolated from Tengu-no-mugimeshi.</title>
        <authorList>
            <person name="Wang C.M."/>
            <person name="Zheng Y."/>
            <person name="Sakai Y."/>
            <person name="Toyoda A."/>
            <person name="Minakuchi Y."/>
            <person name="Abe K."/>
            <person name="Yokota A."/>
            <person name="Yabe S."/>
        </authorList>
    </citation>
    <scope>NUCLEOTIDE SEQUENCE [LARGE SCALE GENOMIC DNA]</scope>
    <source>
        <strain evidence="9">Uno3</strain>
    </source>
</reference>
<dbReference type="PANTHER" id="PTHR30250">
    <property type="entry name" value="PST FAMILY PREDICTED COLANIC ACID TRANSPORTER"/>
    <property type="match status" value="1"/>
</dbReference>
<dbReference type="AlphaFoldDB" id="A0A402A1Y9"/>
<evidence type="ECO:0000256" key="5">
    <source>
        <dbReference type="ARBA" id="ARBA00023136"/>
    </source>
</evidence>
<feature type="transmembrane region" description="Helical" evidence="7">
    <location>
        <begin position="92"/>
        <end position="110"/>
    </location>
</feature>
<evidence type="ECO:0000256" key="1">
    <source>
        <dbReference type="ARBA" id="ARBA00004651"/>
    </source>
</evidence>
<dbReference type="EMBL" id="BIFR01000001">
    <property type="protein sequence ID" value="GCE13072.1"/>
    <property type="molecule type" value="Genomic_DNA"/>
</dbReference>
<dbReference type="OrthoDB" id="151593at2"/>
<keyword evidence="2" id="KW-1003">Cell membrane</keyword>
<evidence type="ECO:0000256" key="6">
    <source>
        <dbReference type="SAM" id="MobiDB-lite"/>
    </source>
</evidence>
<feature type="transmembrane region" description="Helical" evidence="7">
    <location>
        <begin position="167"/>
        <end position="191"/>
    </location>
</feature>
<accession>A0A402A1Y9</accession>
<dbReference type="RefSeq" id="WP_126580635.1">
    <property type="nucleotide sequence ID" value="NZ_BIFR01000001.1"/>
</dbReference>